<reference evidence="4" key="1">
    <citation type="submission" date="2016-10" db="EMBL/GenBank/DDBJ databases">
        <authorList>
            <person name="Varghese N."/>
            <person name="Submissions S."/>
        </authorList>
    </citation>
    <scope>NUCLEOTIDE SEQUENCE [LARGE SCALE GENOMIC DNA]</scope>
    <source>
        <strain evidence="4">DSM 23313</strain>
    </source>
</reference>
<dbReference type="InterPro" id="IPR006015">
    <property type="entry name" value="Universal_stress_UspA"/>
</dbReference>
<dbReference type="Gene3D" id="3.40.50.620">
    <property type="entry name" value="HUPs"/>
    <property type="match status" value="2"/>
</dbReference>
<dbReference type="AlphaFoldDB" id="A0A1G8E4Q7"/>
<organism evidence="3 4">
    <name type="scientific">Myroides phaeus</name>
    <dbReference type="NCBI Taxonomy" id="702745"/>
    <lineage>
        <taxon>Bacteria</taxon>
        <taxon>Pseudomonadati</taxon>
        <taxon>Bacteroidota</taxon>
        <taxon>Flavobacteriia</taxon>
        <taxon>Flavobacteriales</taxon>
        <taxon>Flavobacteriaceae</taxon>
        <taxon>Myroides</taxon>
    </lineage>
</organism>
<dbReference type="PANTHER" id="PTHR46268:SF6">
    <property type="entry name" value="UNIVERSAL STRESS PROTEIN UP12"/>
    <property type="match status" value="1"/>
</dbReference>
<dbReference type="Proteomes" id="UP000243588">
    <property type="component" value="Unassembled WGS sequence"/>
</dbReference>
<gene>
    <name evidence="3" type="ORF">SAMN05421818_10965</name>
</gene>
<proteinExistence type="inferred from homology"/>
<feature type="domain" description="UspA" evidence="2">
    <location>
        <begin position="1"/>
        <end position="141"/>
    </location>
</feature>
<comment type="similarity">
    <text evidence="1">Belongs to the universal stress protein A family.</text>
</comment>
<accession>A0A1G8E4Q7</accession>
<dbReference type="RefSeq" id="WP_090407874.1">
    <property type="nucleotide sequence ID" value="NZ_FNDQ01000009.1"/>
</dbReference>
<evidence type="ECO:0000313" key="4">
    <source>
        <dbReference type="Proteomes" id="UP000243588"/>
    </source>
</evidence>
<dbReference type="PRINTS" id="PR01438">
    <property type="entry name" value="UNVRSLSTRESS"/>
</dbReference>
<evidence type="ECO:0000313" key="3">
    <source>
        <dbReference type="EMBL" id="SDH64942.1"/>
    </source>
</evidence>
<dbReference type="SUPFAM" id="SSF52402">
    <property type="entry name" value="Adenine nucleotide alpha hydrolases-like"/>
    <property type="match status" value="2"/>
</dbReference>
<dbReference type="EMBL" id="FNDQ01000009">
    <property type="protein sequence ID" value="SDH64942.1"/>
    <property type="molecule type" value="Genomic_DNA"/>
</dbReference>
<feature type="domain" description="UspA" evidence="2">
    <location>
        <begin position="224"/>
        <end position="273"/>
    </location>
</feature>
<dbReference type="InterPro" id="IPR014729">
    <property type="entry name" value="Rossmann-like_a/b/a_fold"/>
</dbReference>
<evidence type="ECO:0000259" key="2">
    <source>
        <dbReference type="Pfam" id="PF00582"/>
    </source>
</evidence>
<dbReference type="PANTHER" id="PTHR46268">
    <property type="entry name" value="STRESS RESPONSE PROTEIN NHAX"/>
    <property type="match status" value="1"/>
</dbReference>
<dbReference type="CDD" id="cd00293">
    <property type="entry name" value="USP-like"/>
    <property type="match status" value="2"/>
</dbReference>
<dbReference type="STRING" id="702745.SAMN05421818_10965"/>
<keyword evidence="4" id="KW-1185">Reference proteome</keyword>
<dbReference type="InterPro" id="IPR006016">
    <property type="entry name" value="UspA"/>
</dbReference>
<sequence>MKKILVPTDFSSQAYNAIKIAAVLAKKSNSEILLLHVLDLPQQGSDSISKGSPIPEVMFFKNAAEHKLKELALSEIFNGVNVSTSLILERTSPGVVKTAETNDVDLIVMGSHGVSGAKEYFVGSNTQKVVRTSDIPVLVIKGDDEEFNINDIVFASDFSDNMKEPFKRILRLNSLLNANLHLLMVNTPNSFKPTHVAEEILNDFLQDTTDNSFDLSIYNDLNVEKGIINFSKKINADLITIATHGRTGLSHFFNGSISEDLVNHSKISVLTIKID</sequence>
<dbReference type="Pfam" id="PF00582">
    <property type="entry name" value="Usp"/>
    <property type="match status" value="2"/>
</dbReference>
<name>A0A1G8E4Q7_9FLAO</name>
<protein>
    <submittedName>
        <fullName evidence="3">Nucleotide-binding universal stress protein, UspA family</fullName>
    </submittedName>
</protein>
<evidence type="ECO:0000256" key="1">
    <source>
        <dbReference type="ARBA" id="ARBA00008791"/>
    </source>
</evidence>